<dbReference type="GO" id="GO:0097196">
    <property type="term" value="C:Shu complex"/>
    <property type="evidence" value="ECO:0007669"/>
    <property type="project" value="TreeGrafter"/>
</dbReference>
<dbReference type="GeneTree" id="ENSGT00390000017523"/>
<dbReference type="Proteomes" id="UP000265100">
    <property type="component" value="Chromosome 10"/>
</dbReference>
<reference evidence="1" key="3">
    <citation type="submission" date="2025-08" db="UniProtKB">
        <authorList>
            <consortium name="Ensembl"/>
        </authorList>
    </citation>
    <scope>IDENTIFICATION</scope>
</reference>
<evidence type="ECO:0000313" key="1">
    <source>
        <dbReference type="Ensembl" id="ENSACLP00000073686.1"/>
    </source>
</evidence>
<keyword evidence="2" id="KW-1185">Reference proteome</keyword>
<dbReference type="AlphaFoldDB" id="A0AAX7VB74"/>
<reference evidence="1" key="4">
    <citation type="submission" date="2025-09" db="UniProtKB">
        <authorList>
            <consortium name="Ensembl"/>
        </authorList>
    </citation>
    <scope>IDENTIFICATION</scope>
</reference>
<proteinExistence type="predicted"/>
<accession>A0AAX7VB74</accession>
<reference evidence="2" key="2">
    <citation type="submission" date="2023-03" db="EMBL/GenBank/DDBJ databases">
        <authorList>
            <consortium name="Wellcome Sanger Institute Data Sharing"/>
        </authorList>
    </citation>
    <scope>NUCLEOTIDE SEQUENCE [LARGE SCALE GENOMIC DNA]</scope>
</reference>
<reference evidence="1 2" key="1">
    <citation type="submission" date="2018-05" db="EMBL/GenBank/DDBJ databases">
        <authorList>
            <person name="Datahose"/>
        </authorList>
    </citation>
    <scope>NUCLEOTIDE SEQUENCE</scope>
</reference>
<dbReference type="Ensembl" id="ENSACLT00000047144.1">
    <property type="protein sequence ID" value="ENSACLP00000073686.1"/>
    <property type="gene ID" value="ENSACLG00000039458.1"/>
</dbReference>
<sequence length="152" mass="16908">NKWCENALVFTCSGRTTFPRHTENIPGGFSKLKFVFGSCALQALDLVDQHSVTCLTAPSGRKAFQVTGGSGRLYTCFLSCHYCPCPAFAYSVLRRNDGLVVSLIQTICRVALKVFSWVDVGSGERISFKYKCYTDVSVYLPMIVLKRKKKAD</sequence>
<dbReference type="PANTHER" id="PTHR28498">
    <property type="entry name" value="ZINC FINGER SWIM DOMAIN-CONTAINING PROTEIN 7"/>
    <property type="match status" value="1"/>
</dbReference>
<protein>
    <submittedName>
        <fullName evidence="1">Uncharacterized protein</fullName>
    </submittedName>
</protein>
<dbReference type="GO" id="GO:0000724">
    <property type="term" value="P:double-strand break repair via homologous recombination"/>
    <property type="evidence" value="ECO:0007669"/>
    <property type="project" value="TreeGrafter"/>
</dbReference>
<name>A0AAX7VB74_ASTCA</name>
<dbReference type="PANTHER" id="PTHR28498:SF1">
    <property type="entry name" value="ZINC FINGER SWIM DOMAIN-CONTAINING PROTEIN 7"/>
    <property type="match status" value="1"/>
</dbReference>
<gene>
    <name evidence="1" type="primary">ZSWIM7</name>
</gene>
<organism evidence="1 2">
    <name type="scientific">Astatotilapia calliptera</name>
    <name type="common">Eastern happy</name>
    <name type="synonym">Chromis callipterus</name>
    <dbReference type="NCBI Taxonomy" id="8154"/>
    <lineage>
        <taxon>Eukaryota</taxon>
        <taxon>Metazoa</taxon>
        <taxon>Chordata</taxon>
        <taxon>Craniata</taxon>
        <taxon>Vertebrata</taxon>
        <taxon>Euteleostomi</taxon>
        <taxon>Actinopterygii</taxon>
        <taxon>Neopterygii</taxon>
        <taxon>Teleostei</taxon>
        <taxon>Neoteleostei</taxon>
        <taxon>Acanthomorphata</taxon>
        <taxon>Ovalentaria</taxon>
        <taxon>Cichlomorphae</taxon>
        <taxon>Cichliformes</taxon>
        <taxon>Cichlidae</taxon>
        <taxon>African cichlids</taxon>
        <taxon>Pseudocrenilabrinae</taxon>
        <taxon>Haplochromini</taxon>
        <taxon>Astatotilapia</taxon>
    </lineage>
</organism>
<evidence type="ECO:0000313" key="2">
    <source>
        <dbReference type="Proteomes" id="UP000265100"/>
    </source>
</evidence>